<protein>
    <submittedName>
        <fullName evidence="8">Phage shock protein C (PspC) family protein</fullName>
    </submittedName>
</protein>
<evidence type="ECO:0000259" key="7">
    <source>
        <dbReference type="Pfam" id="PF04024"/>
    </source>
</evidence>
<sequence length="88" mass="9192">MNPTPGPKKLTRSTTDKWLGGVCGGLAEYTGVDATLIRIITVVLIVVGIGTTLLVYLAAWLLMPQAQVSQVWGPPTTDGPPAPPPPSQ</sequence>
<accession>A0A1T4Z2C8</accession>
<dbReference type="PANTHER" id="PTHR33885:SF3">
    <property type="entry name" value="PHAGE SHOCK PROTEIN C"/>
    <property type="match status" value="1"/>
</dbReference>
<dbReference type="Pfam" id="PF04024">
    <property type="entry name" value="PspC"/>
    <property type="match status" value="1"/>
</dbReference>
<dbReference type="RefSeq" id="WP_078700063.1">
    <property type="nucleotide sequence ID" value="NZ_LT796768.1"/>
</dbReference>
<keyword evidence="2" id="KW-1003">Cell membrane</keyword>
<keyword evidence="9" id="KW-1185">Reference proteome</keyword>
<gene>
    <name evidence="8" type="ORF">SAMN06295964_2049</name>
</gene>
<feature type="transmembrane region" description="Helical" evidence="6">
    <location>
        <begin position="36"/>
        <end position="62"/>
    </location>
</feature>
<dbReference type="GO" id="GO:0005886">
    <property type="term" value="C:plasma membrane"/>
    <property type="evidence" value="ECO:0007669"/>
    <property type="project" value="UniProtKB-SubCell"/>
</dbReference>
<dbReference type="EMBL" id="LT796768">
    <property type="protein sequence ID" value="SKB08202.1"/>
    <property type="molecule type" value="Genomic_DNA"/>
</dbReference>
<evidence type="ECO:0000313" key="9">
    <source>
        <dbReference type="Proteomes" id="UP000191040"/>
    </source>
</evidence>
<evidence type="ECO:0000313" key="8">
    <source>
        <dbReference type="EMBL" id="SKB08202.1"/>
    </source>
</evidence>
<dbReference type="Proteomes" id="UP000191040">
    <property type="component" value="Chromosome I"/>
</dbReference>
<organism evidence="8 9">
    <name type="scientific">Aeromicrobium choanae</name>
    <dbReference type="NCBI Taxonomy" id="1736691"/>
    <lineage>
        <taxon>Bacteria</taxon>
        <taxon>Bacillati</taxon>
        <taxon>Actinomycetota</taxon>
        <taxon>Actinomycetes</taxon>
        <taxon>Propionibacteriales</taxon>
        <taxon>Nocardioidaceae</taxon>
        <taxon>Aeromicrobium</taxon>
    </lineage>
</organism>
<evidence type="ECO:0000256" key="2">
    <source>
        <dbReference type="ARBA" id="ARBA00022475"/>
    </source>
</evidence>
<evidence type="ECO:0000256" key="5">
    <source>
        <dbReference type="ARBA" id="ARBA00023136"/>
    </source>
</evidence>
<dbReference type="OrthoDB" id="7359894at2"/>
<dbReference type="InterPro" id="IPR007168">
    <property type="entry name" value="Phageshock_PspC_N"/>
</dbReference>
<feature type="domain" description="Phage shock protein PspC N-terminal" evidence="7">
    <location>
        <begin position="8"/>
        <end position="66"/>
    </location>
</feature>
<keyword evidence="4 6" id="KW-1133">Transmembrane helix</keyword>
<keyword evidence="5 6" id="KW-0472">Membrane</keyword>
<reference evidence="9" key="1">
    <citation type="submission" date="2017-02" db="EMBL/GenBank/DDBJ databases">
        <authorList>
            <person name="Varghese N."/>
            <person name="Submissions S."/>
        </authorList>
    </citation>
    <scope>NUCLEOTIDE SEQUENCE [LARGE SCALE GENOMIC DNA]</scope>
    <source>
        <strain evidence="9">9H-4</strain>
    </source>
</reference>
<keyword evidence="3 6" id="KW-0812">Transmembrane</keyword>
<comment type="subcellular location">
    <subcellularLocation>
        <location evidence="1">Cell membrane</location>
        <topology evidence="1">Single-pass membrane protein</topology>
    </subcellularLocation>
</comment>
<proteinExistence type="predicted"/>
<evidence type="ECO:0000256" key="4">
    <source>
        <dbReference type="ARBA" id="ARBA00022989"/>
    </source>
</evidence>
<evidence type="ECO:0000256" key="3">
    <source>
        <dbReference type="ARBA" id="ARBA00022692"/>
    </source>
</evidence>
<evidence type="ECO:0000256" key="6">
    <source>
        <dbReference type="SAM" id="Phobius"/>
    </source>
</evidence>
<dbReference type="PANTHER" id="PTHR33885">
    <property type="entry name" value="PHAGE SHOCK PROTEIN C"/>
    <property type="match status" value="1"/>
</dbReference>
<name>A0A1T4Z2C8_9ACTN</name>
<evidence type="ECO:0000256" key="1">
    <source>
        <dbReference type="ARBA" id="ARBA00004162"/>
    </source>
</evidence>
<dbReference type="InterPro" id="IPR052027">
    <property type="entry name" value="PspC"/>
</dbReference>
<dbReference type="AlphaFoldDB" id="A0A1T4Z2C8"/>
<dbReference type="STRING" id="1736691.SAMN06295964_2049"/>